<evidence type="ECO:0000313" key="2">
    <source>
        <dbReference type="EMBL" id="MEQ2313983.1"/>
    </source>
</evidence>
<keyword evidence="3" id="KW-1185">Reference proteome</keyword>
<proteinExistence type="predicted"/>
<reference evidence="2 3" key="1">
    <citation type="submission" date="2021-06" db="EMBL/GenBank/DDBJ databases">
        <authorList>
            <person name="Palmer J.M."/>
        </authorList>
    </citation>
    <scope>NUCLEOTIDE SEQUENCE [LARGE SCALE GENOMIC DNA]</scope>
    <source>
        <strain evidence="2 3">AS_MEX2019</strain>
        <tissue evidence="2">Muscle</tissue>
    </source>
</reference>
<gene>
    <name evidence="2" type="ORF">AMECASPLE_007448</name>
</gene>
<comment type="caution">
    <text evidence="2">The sequence shown here is derived from an EMBL/GenBank/DDBJ whole genome shotgun (WGS) entry which is preliminary data.</text>
</comment>
<sequence>MVNEMLHQKMFDQVQITNLKLIRIVCLALTVIGSYSSHCCKVLLWCCIIMILSNFNLNLMKTVMLELCLHPVAHPSTQVQMQLHLKRLTAGHSAALSTTLF</sequence>
<keyword evidence="1" id="KW-0812">Transmembrane</keyword>
<name>A0ABV1A960_9TELE</name>
<protein>
    <submittedName>
        <fullName evidence="2">Uncharacterized protein</fullName>
    </submittedName>
</protein>
<keyword evidence="1" id="KW-1133">Transmembrane helix</keyword>
<dbReference type="EMBL" id="JAHRIP010085018">
    <property type="protein sequence ID" value="MEQ2313983.1"/>
    <property type="molecule type" value="Genomic_DNA"/>
</dbReference>
<feature type="transmembrane region" description="Helical" evidence="1">
    <location>
        <begin position="21"/>
        <end position="36"/>
    </location>
</feature>
<dbReference type="Proteomes" id="UP001469553">
    <property type="component" value="Unassembled WGS sequence"/>
</dbReference>
<organism evidence="2 3">
    <name type="scientific">Ameca splendens</name>
    <dbReference type="NCBI Taxonomy" id="208324"/>
    <lineage>
        <taxon>Eukaryota</taxon>
        <taxon>Metazoa</taxon>
        <taxon>Chordata</taxon>
        <taxon>Craniata</taxon>
        <taxon>Vertebrata</taxon>
        <taxon>Euteleostomi</taxon>
        <taxon>Actinopterygii</taxon>
        <taxon>Neopterygii</taxon>
        <taxon>Teleostei</taxon>
        <taxon>Neoteleostei</taxon>
        <taxon>Acanthomorphata</taxon>
        <taxon>Ovalentaria</taxon>
        <taxon>Atherinomorphae</taxon>
        <taxon>Cyprinodontiformes</taxon>
        <taxon>Goodeidae</taxon>
        <taxon>Ameca</taxon>
    </lineage>
</organism>
<evidence type="ECO:0000256" key="1">
    <source>
        <dbReference type="SAM" id="Phobius"/>
    </source>
</evidence>
<accession>A0ABV1A960</accession>
<keyword evidence="1" id="KW-0472">Membrane</keyword>
<evidence type="ECO:0000313" key="3">
    <source>
        <dbReference type="Proteomes" id="UP001469553"/>
    </source>
</evidence>